<keyword evidence="2" id="KW-1185">Reference proteome</keyword>
<dbReference type="Proteomes" id="UP000886501">
    <property type="component" value="Unassembled WGS sequence"/>
</dbReference>
<accession>A0ACB6Z7J6</accession>
<evidence type="ECO:0000313" key="2">
    <source>
        <dbReference type="Proteomes" id="UP000886501"/>
    </source>
</evidence>
<evidence type="ECO:0000313" key="1">
    <source>
        <dbReference type="EMBL" id="KAF9645537.1"/>
    </source>
</evidence>
<dbReference type="EMBL" id="MU118087">
    <property type="protein sequence ID" value="KAF9645537.1"/>
    <property type="molecule type" value="Genomic_DNA"/>
</dbReference>
<name>A0ACB6Z7J6_THEGA</name>
<organism evidence="1 2">
    <name type="scientific">Thelephora ganbajun</name>
    <name type="common">Ganba fungus</name>
    <dbReference type="NCBI Taxonomy" id="370292"/>
    <lineage>
        <taxon>Eukaryota</taxon>
        <taxon>Fungi</taxon>
        <taxon>Dikarya</taxon>
        <taxon>Basidiomycota</taxon>
        <taxon>Agaricomycotina</taxon>
        <taxon>Agaricomycetes</taxon>
        <taxon>Thelephorales</taxon>
        <taxon>Thelephoraceae</taxon>
        <taxon>Thelephora</taxon>
    </lineage>
</organism>
<comment type="caution">
    <text evidence="1">The sequence shown here is derived from an EMBL/GenBank/DDBJ whole genome shotgun (WGS) entry which is preliminary data.</text>
</comment>
<gene>
    <name evidence="1" type="ORF">BDM02DRAFT_3131008</name>
</gene>
<reference evidence="1" key="1">
    <citation type="submission" date="2019-10" db="EMBL/GenBank/DDBJ databases">
        <authorList>
            <consortium name="DOE Joint Genome Institute"/>
            <person name="Kuo A."/>
            <person name="Miyauchi S."/>
            <person name="Kiss E."/>
            <person name="Drula E."/>
            <person name="Kohler A."/>
            <person name="Sanchez-Garcia M."/>
            <person name="Andreopoulos B."/>
            <person name="Barry K.W."/>
            <person name="Bonito G."/>
            <person name="Buee M."/>
            <person name="Carver A."/>
            <person name="Chen C."/>
            <person name="Cichocki N."/>
            <person name="Clum A."/>
            <person name="Culley D."/>
            <person name="Crous P.W."/>
            <person name="Fauchery L."/>
            <person name="Girlanda M."/>
            <person name="Hayes R."/>
            <person name="Keri Z."/>
            <person name="Labutti K."/>
            <person name="Lipzen A."/>
            <person name="Lombard V."/>
            <person name="Magnuson J."/>
            <person name="Maillard F."/>
            <person name="Morin E."/>
            <person name="Murat C."/>
            <person name="Nolan M."/>
            <person name="Ohm R."/>
            <person name="Pangilinan J."/>
            <person name="Pereira M."/>
            <person name="Perotto S."/>
            <person name="Peter M."/>
            <person name="Riley R."/>
            <person name="Sitrit Y."/>
            <person name="Stielow B."/>
            <person name="Szollosi G."/>
            <person name="Zifcakova L."/>
            <person name="Stursova M."/>
            <person name="Spatafora J.W."/>
            <person name="Tedersoo L."/>
            <person name="Vaario L.-M."/>
            <person name="Yamada A."/>
            <person name="Yan M."/>
            <person name="Wang P."/>
            <person name="Xu J."/>
            <person name="Bruns T."/>
            <person name="Baldrian P."/>
            <person name="Vilgalys R."/>
            <person name="Henrissat B."/>
            <person name="Grigoriev I.V."/>
            <person name="Hibbett D."/>
            <person name="Nagy L.G."/>
            <person name="Martin F.M."/>
        </authorList>
    </citation>
    <scope>NUCLEOTIDE SEQUENCE</scope>
    <source>
        <strain evidence="1">P2</strain>
    </source>
</reference>
<proteinExistence type="predicted"/>
<sequence length="224" mass="24676">MNEIVGETLYGPKYGYRGLRIAANQPRVDDPAVVYGENLGYSMVWSFPSADMIWAIRLRWLWGGVNTGRSEDGEMKSGITRWHLANASRFDDASRRGKIKGDGKQRVDDVPSKGPEVERRLSVNVITSRRCKHRVVVDAFGRVKTTCREVNPPGMRCNCKPTSTDRMTGGVVIRDVPHGELDQATLVAVVDPGFTVIRNTLSPNPTDAVVDPGRRMGSGYSANG</sequence>
<protein>
    <submittedName>
        <fullName evidence="1">Uncharacterized protein</fullName>
    </submittedName>
</protein>
<reference evidence="1" key="2">
    <citation type="journal article" date="2020" name="Nat. Commun.">
        <title>Large-scale genome sequencing of mycorrhizal fungi provides insights into the early evolution of symbiotic traits.</title>
        <authorList>
            <person name="Miyauchi S."/>
            <person name="Kiss E."/>
            <person name="Kuo A."/>
            <person name="Drula E."/>
            <person name="Kohler A."/>
            <person name="Sanchez-Garcia M."/>
            <person name="Morin E."/>
            <person name="Andreopoulos B."/>
            <person name="Barry K.W."/>
            <person name="Bonito G."/>
            <person name="Buee M."/>
            <person name="Carver A."/>
            <person name="Chen C."/>
            <person name="Cichocki N."/>
            <person name="Clum A."/>
            <person name="Culley D."/>
            <person name="Crous P.W."/>
            <person name="Fauchery L."/>
            <person name="Girlanda M."/>
            <person name="Hayes R.D."/>
            <person name="Keri Z."/>
            <person name="LaButti K."/>
            <person name="Lipzen A."/>
            <person name="Lombard V."/>
            <person name="Magnuson J."/>
            <person name="Maillard F."/>
            <person name="Murat C."/>
            <person name="Nolan M."/>
            <person name="Ohm R.A."/>
            <person name="Pangilinan J."/>
            <person name="Pereira M.F."/>
            <person name="Perotto S."/>
            <person name="Peter M."/>
            <person name="Pfister S."/>
            <person name="Riley R."/>
            <person name="Sitrit Y."/>
            <person name="Stielow J.B."/>
            <person name="Szollosi G."/>
            <person name="Zifcakova L."/>
            <person name="Stursova M."/>
            <person name="Spatafora J.W."/>
            <person name="Tedersoo L."/>
            <person name="Vaario L.M."/>
            <person name="Yamada A."/>
            <person name="Yan M."/>
            <person name="Wang P."/>
            <person name="Xu J."/>
            <person name="Bruns T."/>
            <person name="Baldrian P."/>
            <person name="Vilgalys R."/>
            <person name="Dunand C."/>
            <person name="Henrissat B."/>
            <person name="Grigoriev I.V."/>
            <person name="Hibbett D."/>
            <person name="Nagy L.G."/>
            <person name="Martin F.M."/>
        </authorList>
    </citation>
    <scope>NUCLEOTIDE SEQUENCE</scope>
    <source>
        <strain evidence="1">P2</strain>
    </source>
</reference>